<keyword evidence="1" id="KW-0812">Transmembrane</keyword>
<dbReference type="GO" id="GO:0007165">
    <property type="term" value="P:signal transduction"/>
    <property type="evidence" value="ECO:0007669"/>
    <property type="project" value="InterPro"/>
</dbReference>
<dbReference type="Gene3D" id="6.10.340.10">
    <property type="match status" value="1"/>
</dbReference>
<dbReference type="NCBIfam" id="TIGR00254">
    <property type="entry name" value="GGDEF"/>
    <property type="match status" value="1"/>
</dbReference>
<dbReference type="InterPro" id="IPR052163">
    <property type="entry name" value="DGC-Regulatory_Protein"/>
</dbReference>
<dbReference type="PANTHER" id="PTHR46663">
    <property type="entry name" value="DIGUANYLATE CYCLASE DGCT-RELATED"/>
    <property type="match status" value="1"/>
</dbReference>
<evidence type="ECO:0000256" key="1">
    <source>
        <dbReference type="SAM" id="Phobius"/>
    </source>
</evidence>
<sequence length="411" mass="44962">MLKKKMIEWFAGLPVRTKLKALVAGTLALALLMSGVVFVSYDRARQLDDTVSAMEALAQVTAQRSQAALAFNDSRRALENLQGLTPVRDIVSACAYSERIAEPLAQWTRNDTSVSVCLSAPGQEISVDGFVVAVAVQSPTGVLGVLTLAGSYQSLDQRLRYLVLSLLAIGSACVVLALWMTRPFQRMLYRPIVELASVARQVEKGADFQVRAVKLSTDEVGEAVDAFNAMLLRLEEDKQALEKLAYYDTLTGLPNRRLFMEKLARAIAHSRMHDLAFGLIFIDLDNFKWVNDTLGHDRGDWLLKVVAERTRSAVRDMDTVARLGGDEFTVILLELTDQAQGEQLCQAILDALKPPVMLGNHSHQAGASLGLAVCDGYSVSIDGALKQADLAVYDAKAAGKNTYRVYQRGPD</sequence>
<name>K4KLA3_SIMAS</name>
<reference evidence="4 5" key="1">
    <citation type="journal article" date="2013" name="Genome Announc.">
        <title>Complete genome sequence of Simiduia agarivorans SA1(T), a marine bacterium able to degrade a variety of polysaccharides.</title>
        <authorList>
            <person name="Lin S.Y."/>
            <person name="Shieh W.Y."/>
            <person name="Chen J.S."/>
            <person name="Tang S.L."/>
        </authorList>
    </citation>
    <scope>NUCLEOTIDE SEQUENCE [LARGE SCALE GENOMIC DNA]</scope>
    <source>
        <strain evidence="5">DSM 21679 / JCM 13881 / BCRC 17597 / SA1</strain>
    </source>
</reference>
<feature type="transmembrane region" description="Helical" evidence="1">
    <location>
        <begin position="161"/>
        <end position="180"/>
    </location>
</feature>
<dbReference type="CDD" id="cd01949">
    <property type="entry name" value="GGDEF"/>
    <property type="match status" value="1"/>
</dbReference>
<dbReference type="Pfam" id="PF00672">
    <property type="entry name" value="HAMP"/>
    <property type="match status" value="1"/>
</dbReference>
<dbReference type="GO" id="GO:0016020">
    <property type="term" value="C:membrane"/>
    <property type="evidence" value="ECO:0007669"/>
    <property type="project" value="InterPro"/>
</dbReference>
<dbReference type="SMART" id="SM00267">
    <property type="entry name" value="GGDEF"/>
    <property type="match status" value="1"/>
</dbReference>
<dbReference type="InterPro" id="IPR000160">
    <property type="entry name" value="GGDEF_dom"/>
</dbReference>
<dbReference type="InterPro" id="IPR033417">
    <property type="entry name" value="CHASE8"/>
</dbReference>
<dbReference type="SUPFAM" id="SSF158472">
    <property type="entry name" value="HAMP domain-like"/>
    <property type="match status" value="1"/>
</dbReference>
<evidence type="ECO:0000259" key="3">
    <source>
        <dbReference type="PROSITE" id="PS50887"/>
    </source>
</evidence>
<dbReference type="Pfam" id="PF00990">
    <property type="entry name" value="GGDEF"/>
    <property type="match status" value="1"/>
</dbReference>
<accession>K4KLA3</accession>
<dbReference type="SUPFAM" id="SSF55073">
    <property type="entry name" value="Nucleotide cyclase"/>
    <property type="match status" value="1"/>
</dbReference>
<dbReference type="InterPro" id="IPR043128">
    <property type="entry name" value="Rev_trsase/Diguanyl_cyclase"/>
</dbReference>
<feature type="domain" description="GGDEF" evidence="3">
    <location>
        <begin position="275"/>
        <end position="408"/>
    </location>
</feature>
<dbReference type="HOGENOM" id="CLU_039310_2_1_6"/>
<dbReference type="InterPro" id="IPR003660">
    <property type="entry name" value="HAMP_dom"/>
</dbReference>
<dbReference type="PROSITE" id="PS50885">
    <property type="entry name" value="HAMP"/>
    <property type="match status" value="1"/>
</dbReference>
<evidence type="ECO:0000259" key="2">
    <source>
        <dbReference type="PROSITE" id="PS50885"/>
    </source>
</evidence>
<keyword evidence="1" id="KW-1133">Transmembrane helix</keyword>
<dbReference type="PROSITE" id="PS50887">
    <property type="entry name" value="GGDEF"/>
    <property type="match status" value="1"/>
</dbReference>
<organism evidence="4 5">
    <name type="scientific">Simiduia agarivorans (strain DSM 21679 / JCM 13881 / BCRC 17597 / SA1)</name>
    <dbReference type="NCBI Taxonomy" id="1117647"/>
    <lineage>
        <taxon>Bacteria</taxon>
        <taxon>Pseudomonadati</taxon>
        <taxon>Pseudomonadota</taxon>
        <taxon>Gammaproteobacteria</taxon>
        <taxon>Cellvibrionales</taxon>
        <taxon>Cellvibrionaceae</taxon>
        <taxon>Simiduia</taxon>
    </lineage>
</organism>
<feature type="transmembrane region" description="Helical" evidence="1">
    <location>
        <begin position="21"/>
        <end position="41"/>
    </location>
</feature>
<dbReference type="InterPro" id="IPR029787">
    <property type="entry name" value="Nucleotide_cyclase"/>
</dbReference>
<keyword evidence="5" id="KW-1185">Reference proteome</keyword>
<dbReference type="CDD" id="cd06225">
    <property type="entry name" value="HAMP"/>
    <property type="match status" value="1"/>
</dbReference>
<gene>
    <name evidence="4" type="ordered locus">M5M_13235</name>
</gene>
<proteinExistence type="predicted"/>
<dbReference type="KEGG" id="saga:M5M_13235"/>
<evidence type="ECO:0000313" key="4">
    <source>
        <dbReference type="EMBL" id="AFU99791.1"/>
    </source>
</evidence>
<dbReference type="Pfam" id="PF17152">
    <property type="entry name" value="CHASE8"/>
    <property type="match status" value="1"/>
</dbReference>
<dbReference type="Proteomes" id="UP000000466">
    <property type="component" value="Chromosome"/>
</dbReference>
<dbReference type="PANTHER" id="PTHR46663:SF3">
    <property type="entry name" value="SLL0267 PROTEIN"/>
    <property type="match status" value="1"/>
</dbReference>
<dbReference type="eggNOG" id="COG5000">
    <property type="taxonomic scope" value="Bacteria"/>
</dbReference>
<protein>
    <submittedName>
        <fullName evidence="4">Diguanylate cyclase/phosphodiesterase with extracellular sensor</fullName>
    </submittedName>
</protein>
<feature type="domain" description="HAMP" evidence="2">
    <location>
        <begin position="186"/>
        <end position="239"/>
    </location>
</feature>
<evidence type="ECO:0000313" key="5">
    <source>
        <dbReference type="Proteomes" id="UP000000466"/>
    </source>
</evidence>
<dbReference type="OrthoDB" id="5623169at2"/>
<dbReference type="eggNOG" id="COG2199">
    <property type="taxonomic scope" value="Bacteria"/>
</dbReference>
<dbReference type="Gene3D" id="3.30.70.270">
    <property type="match status" value="1"/>
</dbReference>
<feature type="transmembrane region" description="Helical" evidence="1">
    <location>
        <begin position="129"/>
        <end position="149"/>
    </location>
</feature>
<dbReference type="RefSeq" id="WP_015047954.1">
    <property type="nucleotide sequence ID" value="NC_018868.3"/>
</dbReference>
<dbReference type="STRING" id="1117647.M5M_13235"/>
<keyword evidence="1" id="KW-0472">Membrane</keyword>
<dbReference type="SMART" id="SM00304">
    <property type="entry name" value="HAMP"/>
    <property type="match status" value="1"/>
</dbReference>
<dbReference type="AlphaFoldDB" id="K4KLA3"/>
<dbReference type="EMBL" id="CP003746">
    <property type="protein sequence ID" value="AFU99791.1"/>
    <property type="molecule type" value="Genomic_DNA"/>
</dbReference>